<keyword evidence="3" id="KW-1185">Reference proteome</keyword>
<sequence length="146" mass="17158">METAVKNNVTILLLPPHTSHLFQPMNLAVFKLVKSTWDQRLCNWSRHHQGQKLLKSELSKLVCEIWADIDIQIIKNGFRKAGIHPHNKFVIERERFDPLSLSRWDNFWFLIGTCPKSMEKVTVIIWNKQTHNHPKNSPTSNLLHFL</sequence>
<evidence type="ECO:0000259" key="1">
    <source>
        <dbReference type="Pfam" id="PF03184"/>
    </source>
</evidence>
<evidence type="ECO:0000313" key="3">
    <source>
        <dbReference type="Proteomes" id="UP000478052"/>
    </source>
</evidence>
<accession>A0A6G0VZK1</accession>
<evidence type="ECO:0000313" key="2">
    <source>
        <dbReference type="EMBL" id="KAF0715493.1"/>
    </source>
</evidence>
<gene>
    <name evidence="2" type="ORF">FWK35_00029140</name>
</gene>
<feature type="domain" description="DDE-1" evidence="1">
    <location>
        <begin position="4"/>
        <end position="74"/>
    </location>
</feature>
<dbReference type="InterPro" id="IPR004875">
    <property type="entry name" value="DDE_SF_endonuclease_dom"/>
</dbReference>
<dbReference type="Pfam" id="PF03184">
    <property type="entry name" value="DDE_1"/>
    <property type="match status" value="1"/>
</dbReference>
<dbReference type="GO" id="GO:0003676">
    <property type="term" value="F:nucleic acid binding"/>
    <property type="evidence" value="ECO:0007669"/>
    <property type="project" value="InterPro"/>
</dbReference>
<dbReference type="OrthoDB" id="6629014at2759"/>
<reference evidence="2 3" key="1">
    <citation type="submission" date="2019-08" db="EMBL/GenBank/DDBJ databases">
        <title>Whole genome of Aphis craccivora.</title>
        <authorList>
            <person name="Voronova N.V."/>
            <person name="Shulinski R.S."/>
            <person name="Bandarenka Y.V."/>
            <person name="Zhorov D.G."/>
            <person name="Warner D."/>
        </authorList>
    </citation>
    <scope>NUCLEOTIDE SEQUENCE [LARGE SCALE GENOMIC DNA]</scope>
    <source>
        <strain evidence="2">180601</strain>
        <tissue evidence="2">Whole Body</tissue>
    </source>
</reference>
<comment type="caution">
    <text evidence="2">The sequence shown here is derived from an EMBL/GenBank/DDBJ whole genome shotgun (WGS) entry which is preliminary data.</text>
</comment>
<protein>
    <submittedName>
        <fullName evidence="2">DDE-1 domain-containing protein</fullName>
    </submittedName>
</protein>
<dbReference type="AlphaFoldDB" id="A0A6G0VZK1"/>
<name>A0A6G0VZK1_APHCR</name>
<proteinExistence type="predicted"/>
<dbReference type="Proteomes" id="UP000478052">
    <property type="component" value="Unassembled WGS sequence"/>
</dbReference>
<dbReference type="EMBL" id="VUJU01010175">
    <property type="protein sequence ID" value="KAF0715493.1"/>
    <property type="molecule type" value="Genomic_DNA"/>
</dbReference>
<organism evidence="2 3">
    <name type="scientific">Aphis craccivora</name>
    <name type="common">Cowpea aphid</name>
    <dbReference type="NCBI Taxonomy" id="307492"/>
    <lineage>
        <taxon>Eukaryota</taxon>
        <taxon>Metazoa</taxon>
        <taxon>Ecdysozoa</taxon>
        <taxon>Arthropoda</taxon>
        <taxon>Hexapoda</taxon>
        <taxon>Insecta</taxon>
        <taxon>Pterygota</taxon>
        <taxon>Neoptera</taxon>
        <taxon>Paraneoptera</taxon>
        <taxon>Hemiptera</taxon>
        <taxon>Sternorrhyncha</taxon>
        <taxon>Aphidomorpha</taxon>
        <taxon>Aphidoidea</taxon>
        <taxon>Aphididae</taxon>
        <taxon>Aphidini</taxon>
        <taxon>Aphis</taxon>
        <taxon>Aphis</taxon>
    </lineage>
</organism>